<dbReference type="OrthoDB" id="9765721at2"/>
<dbReference type="RefSeq" id="WP_053381262.1">
    <property type="nucleotide sequence ID" value="NZ_CP011801.1"/>
</dbReference>
<keyword evidence="1" id="KW-0812">Transmembrane</keyword>
<dbReference type="AlphaFoldDB" id="A0A0K2GHQ4"/>
<dbReference type="EMBL" id="CP011801">
    <property type="protein sequence ID" value="ALA60394.1"/>
    <property type="molecule type" value="Genomic_DNA"/>
</dbReference>
<keyword evidence="1" id="KW-0472">Membrane</keyword>
<feature type="transmembrane region" description="Helical" evidence="1">
    <location>
        <begin position="207"/>
        <end position="227"/>
    </location>
</feature>
<dbReference type="PATRIC" id="fig|42253.5.peg.3956"/>
<feature type="transmembrane region" description="Helical" evidence="1">
    <location>
        <begin position="156"/>
        <end position="178"/>
    </location>
</feature>
<dbReference type="STRING" id="42253.NITMOv2_4010"/>
<name>A0A0K2GHQ4_NITMO</name>
<feature type="transmembrane region" description="Helical" evidence="1">
    <location>
        <begin position="239"/>
        <end position="267"/>
    </location>
</feature>
<feature type="transmembrane region" description="Helical" evidence="1">
    <location>
        <begin position="110"/>
        <end position="135"/>
    </location>
</feature>
<protein>
    <recommendedName>
        <fullName evidence="4">DUF898 domain-containing protein</fullName>
    </recommendedName>
</protein>
<dbReference type="KEGG" id="nmv:NITMOv2_4010"/>
<evidence type="ECO:0000256" key="1">
    <source>
        <dbReference type="SAM" id="Phobius"/>
    </source>
</evidence>
<feature type="transmembrane region" description="Helical" evidence="1">
    <location>
        <begin position="294"/>
        <end position="315"/>
    </location>
</feature>
<accession>A0A0K2GHQ4</accession>
<keyword evidence="1" id="KW-1133">Transmembrane helix</keyword>
<dbReference type="Pfam" id="PF05987">
    <property type="entry name" value="DUF898"/>
    <property type="match status" value="1"/>
</dbReference>
<reference evidence="2" key="1">
    <citation type="journal article" date="2015" name="Proc. Natl. Acad. Sci. U.S.A.">
        <title>Expanded metabolic versatility of ubiquitous nitrite-oxidizing bacteria from the genus Nitrospira.</title>
        <authorList>
            <person name="Koch H."/>
            <person name="Lucker S."/>
            <person name="Albertsen M."/>
            <person name="Kitzinger K."/>
            <person name="Herbold C."/>
            <person name="Spieck E."/>
            <person name="Nielsen P.H."/>
            <person name="Wagner M."/>
            <person name="Daims H."/>
        </authorList>
    </citation>
    <scope>NUCLEOTIDE SEQUENCE [LARGE SCALE GENOMIC DNA]</scope>
    <source>
        <strain evidence="2">NSP M-1</strain>
    </source>
</reference>
<evidence type="ECO:0008006" key="4">
    <source>
        <dbReference type="Google" id="ProtNLM"/>
    </source>
</evidence>
<sequence length="363" mass="39829">METTLQHPASTAPPAPLPKKIFRLAFHGTGGALFGIFIMNVLKTILSLGIYYFWGKVKTRQFVWGQTEFAGDRFGYHGTGKELMFGWVKAAVLFAGIVALQNALGLGGHPFLGVLLLWTGIAFLVPVAQIGTLRYRLSRSSWRGIRFSFRGETKPFLLLSLKMLALTALTLGFGYAYYECATRAYLINHCRFGKAAFAFNGQPRQLFWMYVKHGIVLTVGVVVLLIFTFAGRDLSTSNGLFGAASLGVAMFIPFVLLYGLVLLSIAVRRRRFYWDHTTFAGAQFTTTVTMANLLGLYLTNGLLLLCSLGLAFPWVTVRSRLYDCAHLTLTGALDLDAIEQDAQTAAAVGEELSGFLDVDAMAG</sequence>
<dbReference type="InterPro" id="IPR010295">
    <property type="entry name" value="DUF898"/>
</dbReference>
<organism evidence="2 3">
    <name type="scientific">Nitrospira moscoviensis</name>
    <dbReference type="NCBI Taxonomy" id="42253"/>
    <lineage>
        <taxon>Bacteria</taxon>
        <taxon>Pseudomonadati</taxon>
        <taxon>Nitrospirota</taxon>
        <taxon>Nitrospiria</taxon>
        <taxon>Nitrospirales</taxon>
        <taxon>Nitrospiraceae</taxon>
        <taxon>Nitrospira</taxon>
    </lineage>
</organism>
<proteinExistence type="predicted"/>
<keyword evidence="3" id="KW-1185">Reference proteome</keyword>
<dbReference type="Proteomes" id="UP000069205">
    <property type="component" value="Chromosome"/>
</dbReference>
<feature type="transmembrane region" description="Helical" evidence="1">
    <location>
        <begin position="32"/>
        <end position="54"/>
    </location>
</feature>
<evidence type="ECO:0000313" key="3">
    <source>
        <dbReference type="Proteomes" id="UP000069205"/>
    </source>
</evidence>
<gene>
    <name evidence="2" type="ORF">NITMOv2_4010</name>
</gene>
<evidence type="ECO:0000313" key="2">
    <source>
        <dbReference type="EMBL" id="ALA60394.1"/>
    </source>
</evidence>
<feature type="transmembrane region" description="Helical" evidence="1">
    <location>
        <begin position="83"/>
        <end position="104"/>
    </location>
</feature>